<feature type="region of interest" description="Disordered" evidence="6">
    <location>
        <begin position="195"/>
        <end position="219"/>
    </location>
</feature>
<feature type="transmembrane region" description="Helical" evidence="7">
    <location>
        <begin position="294"/>
        <end position="326"/>
    </location>
</feature>
<feature type="domain" description="Major facilitator superfamily (MFS) profile" evidence="8">
    <location>
        <begin position="1"/>
        <end position="471"/>
    </location>
</feature>
<protein>
    <recommendedName>
        <fullName evidence="8">Major facilitator superfamily (MFS) profile domain-containing protein</fullName>
    </recommendedName>
</protein>
<feature type="transmembrane region" description="Helical" evidence="7">
    <location>
        <begin position="363"/>
        <end position="389"/>
    </location>
</feature>
<name>A0A8J6CFP4_DIALT</name>
<comment type="caution">
    <text evidence="9">The sequence shown here is derived from an EMBL/GenBank/DDBJ whole genome shotgun (WGS) entry which is preliminary data.</text>
</comment>
<keyword evidence="4 7" id="KW-1133">Transmembrane helix</keyword>
<keyword evidence="5 7" id="KW-0472">Membrane</keyword>
<feature type="transmembrane region" description="Helical" evidence="7">
    <location>
        <begin position="401"/>
        <end position="423"/>
    </location>
</feature>
<evidence type="ECO:0000256" key="2">
    <source>
        <dbReference type="ARBA" id="ARBA00022448"/>
    </source>
</evidence>
<feature type="transmembrane region" description="Helical" evidence="7">
    <location>
        <begin position="74"/>
        <end position="97"/>
    </location>
</feature>
<feature type="region of interest" description="Disordered" evidence="6">
    <location>
        <begin position="475"/>
        <end position="518"/>
    </location>
</feature>
<evidence type="ECO:0000256" key="3">
    <source>
        <dbReference type="ARBA" id="ARBA00022692"/>
    </source>
</evidence>
<keyword evidence="2" id="KW-0813">Transport</keyword>
<dbReference type="InterPro" id="IPR020846">
    <property type="entry name" value="MFS_dom"/>
</dbReference>
<dbReference type="EMBL" id="JAGTXO010000004">
    <property type="protein sequence ID" value="KAG8468230.1"/>
    <property type="molecule type" value="Genomic_DNA"/>
</dbReference>
<dbReference type="PANTHER" id="PTHR23504:SF15">
    <property type="entry name" value="MAJOR FACILITATOR SUPERFAMILY (MFS) PROFILE DOMAIN-CONTAINING PROTEIN"/>
    <property type="match status" value="1"/>
</dbReference>
<evidence type="ECO:0000256" key="1">
    <source>
        <dbReference type="ARBA" id="ARBA00004141"/>
    </source>
</evidence>
<dbReference type="Pfam" id="PF07690">
    <property type="entry name" value="MFS_1"/>
    <property type="match status" value="1"/>
</dbReference>
<dbReference type="SUPFAM" id="SSF103473">
    <property type="entry name" value="MFS general substrate transporter"/>
    <property type="match status" value="1"/>
</dbReference>
<dbReference type="OrthoDB" id="419616at2759"/>
<evidence type="ECO:0000313" key="10">
    <source>
        <dbReference type="Proteomes" id="UP000751190"/>
    </source>
</evidence>
<dbReference type="PANTHER" id="PTHR23504">
    <property type="entry name" value="MAJOR FACILITATOR SUPERFAMILY DOMAIN-CONTAINING PROTEIN 10"/>
    <property type="match status" value="1"/>
</dbReference>
<feature type="transmembrane region" description="Helical" evidence="7">
    <location>
        <begin position="109"/>
        <end position="131"/>
    </location>
</feature>
<feature type="transmembrane region" description="Helical" evidence="7">
    <location>
        <begin position="270"/>
        <end position="288"/>
    </location>
</feature>
<keyword evidence="10" id="KW-1185">Reference proteome</keyword>
<evidence type="ECO:0000256" key="7">
    <source>
        <dbReference type="SAM" id="Phobius"/>
    </source>
</evidence>
<dbReference type="Gene3D" id="1.20.1250.20">
    <property type="entry name" value="MFS general substrate transporter like domains"/>
    <property type="match status" value="1"/>
</dbReference>
<dbReference type="AlphaFoldDB" id="A0A8J6CFP4"/>
<organism evidence="9 10">
    <name type="scientific">Diacronema lutheri</name>
    <name type="common">Unicellular marine alga</name>
    <name type="synonym">Monochrysis lutheri</name>
    <dbReference type="NCBI Taxonomy" id="2081491"/>
    <lineage>
        <taxon>Eukaryota</taxon>
        <taxon>Haptista</taxon>
        <taxon>Haptophyta</taxon>
        <taxon>Pavlovophyceae</taxon>
        <taxon>Pavlovales</taxon>
        <taxon>Pavlovaceae</taxon>
        <taxon>Diacronema</taxon>
    </lineage>
</organism>
<dbReference type="Proteomes" id="UP000751190">
    <property type="component" value="Unassembled WGS sequence"/>
</dbReference>
<evidence type="ECO:0000313" key="9">
    <source>
        <dbReference type="EMBL" id="KAG8468230.1"/>
    </source>
</evidence>
<feature type="transmembrane region" description="Helical" evidence="7">
    <location>
        <begin position="443"/>
        <end position="465"/>
    </location>
</feature>
<feature type="transmembrane region" description="Helical" evidence="7">
    <location>
        <begin position="338"/>
        <end position="357"/>
    </location>
</feature>
<evidence type="ECO:0000256" key="6">
    <source>
        <dbReference type="SAM" id="MobiDB-lite"/>
    </source>
</evidence>
<gene>
    <name evidence="9" type="ORF">KFE25_013313</name>
</gene>
<dbReference type="GO" id="GO:0022857">
    <property type="term" value="F:transmembrane transporter activity"/>
    <property type="evidence" value="ECO:0007669"/>
    <property type="project" value="InterPro"/>
</dbReference>
<dbReference type="PROSITE" id="PS50850">
    <property type="entry name" value="MFS"/>
    <property type="match status" value="1"/>
</dbReference>
<accession>A0A8J6CFP4</accession>
<keyword evidence="3 7" id="KW-0812">Transmembrane</keyword>
<evidence type="ECO:0000259" key="8">
    <source>
        <dbReference type="PROSITE" id="PS50850"/>
    </source>
</evidence>
<evidence type="ECO:0000256" key="5">
    <source>
        <dbReference type="ARBA" id="ARBA00023136"/>
    </source>
</evidence>
<feature type="transmembrane region" description="Helical" evidence="7">
    <location>
        <begin position="151"/>
        <end position="175"/>
    </location>
</feature>
<feature type="transmembrane region" description="Helical" evidence="7">
    <location>
        <begin position="20"/>
        <end position="41"/>
    </location>
</feature>
<proteinExistence type="predicted"/>
<comment type="subcellular location">
    <subcellularLocation>
        <location evidence="1">Membrane</location>
        <topology evidence="1">Multi-pass membrane protein</topology>
    </subcellularLocation>
</comment>
<sequence length="556" mass="57530">MHGDAAGEGGVEAPFDVRLSLVVAVDLLANAASFTLVFPFMGFMVIDLTNLMVVGNAGISITALLFGFSTSLSAAIGARALMGLISGGLVGTAKVCVGELFPEAHQPRAMGMLGATWGVGILLGPVLGGWLTRPYGRLPGPLGSSELLRDFPYALPCIALSALSACSALITQLCVPESLPKRLVDAKAGGDSRGWGARDRGARGAADWPRASGTCGASGRSRYAQLERALPDDAERAPAVESAQLPAALRDADVLSTTPRRARAWYCERPFVASMCVYAAWSFASLMLDEVVALFALATLGFSAVEIGSASAFSGLPLIAFQLFVFPTVVRRLGARRALIAAGCVVAPVALAIPLSAELRGGARWALLVFGLVSKTCIQSAGFTTLFILTNNAVVQAHRGVANGVGTVVSAIAKALGPAVGGPLFDWSIEERHGAGSALWARVGHYCVFVFAALLCLLSAALTSCSPPSLDRRREAAAHGADAPLPAVPPPASRDDDAPRALQSSDGGEDKPARGALARRLRGGTLPLAAAAAVATWDEVELDHAHDGRRRTHASA</sequence>
<dbReference type="InterPro" id="IPR036259">
    <property type="entry name" value="MFS_trans_sf"/>
</dbReference>
<feature type="transmembrane region" description="Helical" evidence="7">
    <location>
        <begin position="48"/>
        <end position="68"/>
    </location>
</feature>
<dbReference type="GO" id="GO:0016020">
    <property type="term" value="C:membrane"/>
    <property type="evidence" value="ECO:0007669"/>
    <property type="project" value="UniProtKB-SubCell"/>
</dbReference>
<dbReference type="OMA" id="RTIGPMV"/>
<dbReference type="InterPro" id="IPR011701">
    <property type="entry name" value="MFS"/>
</dbReference>
<evidence type="ECO:0000256" key="4">
    <source>
        <dbReference type="ARBA" id="ARBA00022989"/>
    </source>
</evidence>
<reference evidence="9" key="1">
    <citation type="submission" date="2021-05" db="EMBL/GenBank/DDBJ databases">
        <title>The genome of the haptophyte Pavlova lutheri (Diacronema luteri, Pavlovales) - a model for lipid biosynthesis in eukaryotic algae.</title>
        <authorList>
            <person name="Hulatt C.J."/>
            <person name="Posewitz M.C."/>
        </authorList>
    </citation>
    <scope>NUCLEOTIDE SEQUENCE</scope>
    <source>
        <strain evidence="9">NIVA-4/92</strain>
    </source>
</reference>